<dbReference type="Proteomes" id="UP000838878">
    <property type="component" value="Chromosome 5"/>
</dbReference>
<dbReference type="GO" id="GO:0061750">
    <property type="term" value="F:acid sphingomyelin phosphodiesterase activity"/>
    <property type="evidence" value="ECO:0007669"/>
    <property type="project" value="TreeGrafter"/>
</dbReference>
<dbReference type="PANTHER" id="PTHR10340">
    <property type="entry name" value="SPHINGOMYELIN PHOSPHODIESTERASE"/>
    <property type="match status" value="1"/>
</dbReference>
<dbReference type="InterPro" id="IPR011001">
    <property type="entry name" value="Saposin-like"/>
</dbReference>
<dbReference type="SUPFAM" id="SSF56300">
    <property type="entry name" value="Metallo-dependent phosphatases"/>
    <property type="match status" value="1"/>
</dbReference>
<dbReference type="Pfam" id="PF00149">
    <property type="entry name" value="Metallophos"/>
    <property type="match status" value="1"/>
</dbReference>
<dbReference type="GO" id="GO:0046872">
    <property type="term" value="F:metal ion binding"/>
    <property type="evidence" value="ECO:0007669"/>
    <property type="project" value="UniProtKB-KW"/>
</dbReference>
<evidence type="ECO:0000256" key="3">
    <source>
        <dbReference type="ARBA" id="ARBA00022525"/>
    </source>
</evidence>
<name>A0A8J9USC1_9NEOP</name>
<feature type="binding site" evidence="12">
    <location>
        <position position="194"/>
    </location>
    <ligand>
        <name>Zn(2+)</name>
        <dbReference type="ChEBI" id="CHEBI:29105"/>
        <label>1</label>
    </ligand>
</feature>
<evidence type="ECO:0000256" key="13">
    <source>
        <dbReference type="PIRSR" id="PIRSR000948-2"/>
    </source>
</evidence>
<dbReference type="InterPro" id="IPR008139">
    <property type="entry name" value="SaposinB_dom"/>
</dbReference>
<comment type="catalytic activity">
    <reaction evidence="11">
        <text>a sphingomyelin + H2O = phosphocholine + an N-acylsphing-4-enine + H(+)</text>
        <dbReference type="Rhea" id="RHEA:19253"/>
        <dbReference type="ChEBI" id="CHEBI:15377"/>
        <dbReference type="ChEBI" id="CHEBI:15378"/>
        <dbReference type="ChEBI" id="CHEBI:17636"/>
        <dbReference type="ChEBI" id="CHEBI:52639"/>
        <dbReference type="ChEBI" id="CHEBI:295975"/>
        <dbReference type="EC" id="3.1.4.12"/>
    </reaction>
    <physiologicalReaction direction="left-to-right" evidence="11">
        <dbReference type="Rhea" id="RHEA:19254"/>
    </physiologicalReaction>
</comment>
<feature type="chain" id="PRO_5035445865" description="Saposin B-type domain-containing protein" evidence="14">
    <location>
        <begin position="16"/>
        <end position="639"/>
    </location>
</feature>
<evidence type="ECO:0000313" key="17">
    <source>
        <dbReference type="Proteomes" id="UP000838878"/>
    </source>
</evidence>
<evidence type="ECO:0000256" key="4">
    <source>
        <dbReference type="ARBA" id="ARBA00022723"/>
    </source>
</evidence>
<dbReference type="GO" id="GO:0016798">
    <property type="term" value="F:hydrolase activity, acting on glycosyl bonds"/>
    <property type="evidence" value="ECO:0007669"/>
    <property type="project" value="UniProtKB-KW"/>
</dbReference>
<keyword evidence="5 14" id="KW-0732">Signal</keyword>
<feature type="non-terminal residue" evidence="16">
    <location>
        <position position="639"/>
    </location>
</feature>
<dbReference type="GO" id="GO:0005764">
    <property type="term" value="C:lysosome"/>
    <property type="evidence" value="ECO:0007669"/>
    <property type="project" value="TreeGrafter"/>
</dbReference>
<keyword evidence="6" id="KW-0378">Hydrolase</keyword>
<keyword evidence="10" id="KW-0326">Glycosidase</keyword>
<keyword evidence="4 12" id="KW-0479">Metal-binding</keyword>
<dbReference type="InterPro" id="IPR004843">
    <property type="entry name" value="Calcineurin-like_PHP"/>
</dbReference>
<dbReference type="PANTHER" id="PTHR10340:SF29">
    <property type="entry name" value="SPHINGOMYELIN PHOSPHODIESTERASE"/>
    <property type="match status" value="1"/>
</dbReference>
<dbReference type="GO" id="GO:0005615">
    <property type="term" value="C:extracellular space"/>
    <property type="evidence" value="ECO:0007669"/>
    <property type="project" value="TreeGrafter"/>
</dbReference>
<reference evidence="16" key="1">
    <citation type="submission" date="2021-12" db="EMBL/GenBank/DDBJ databases">
        <authorList>
            <person name="Martin H S."/>
        </authorList>
    </citation>
    <scope>NUCLEOTIDE SEQUENCE</scope>
</reference>
<dbReference type="Gene3D" id="3.60.21.10">
    <property type="match status" value="1"/>
</dbReference>
<dbReference type="PIRSF" id="PIRSF000948">
    <property type="entry name" value="Sphingomy_PDE"/>
    <property type="match status" value="1"/>
</dbReference>
<keyword evidence="7 12" id="KW-0862">Zinc</keyword>
<sequence length="639" mass="73584">MKVFIIFLLLGSTVATEFISPDELEELFYRAGKNEASENDINTLRDVFEIYKPGSKAYGRLNQASSRTSINCIVCRSAFSAFFTLVNQGMSDDRLNEAVVNLCISLSIVSPPTCKGVVPLNVPILTHIIRTTPEAAPRTFCGLIFQTVGDPNNCPYDDPRFEWTIDLPERVNALPLIKKYNEKPLTVALITDAHIDPYYEPNGVADCNEPTCCRLGQTPRTKNDMVYARTFFEDGSMEENYDLDAIELSQRNSEPAGYWGDFRNCDTPIWAYDDVIERVASMHKDIDIVYYMGDSIDHHVWETTYEMINDINLYIISKMRREFGDNILILPSIGNHESQPTNQFAPSSVKGEKLNTTWLYESLANKWGYYLTEEAKATVREHGGFSMLVRPGLRVISINSNIAYRYNWWLVYDPLDTKRHLDWLVQELYKAEIAGESVHILSHIPPGVHDFTYTWTREYNRIVNRFSSTIKAEFNGHTHSDQFKIFYSLEDGSPINMAWGAGSATAYTFYNLNYKIATFDSSTFEPLNIINYAYNLTEANLTPYRRPHWFQLYNMKSNYRINDLSAVTMDALVHRMVTDDLFSLDLYAAFYSKLSDVRWPTCDRYCKINNLCKAVVTVLWQQEKCEELRRLYSQAHYAI</sequence>
<dbReference type="CDD" id="cd00842">
    <property type="entry name" value="MPP_ASMase"/>
    <property type="match status" value="1"/>
</dbReference>
<evidence type="ECO:0000313" key="16">
    <source>
        <dbReference type="EMBL" id="CAH0725298.1"/>
    </source>
</evidence>
<keyword evidence="17" id="KW-1185">Reference proteome</keyword>
<comment type="subcellular location">
    <subcellularLocation>
        <location evidence="1">Secreted</location>
    </subcellularLocation>
</comment>
<evidence type="ECO:0000256" key="1">
    <source>
        <dbReference type="ARBA" id="ARBA00004613"/>
    </source>
</evidence>
<evidence type="ECO:0000256" key="10">
    <source>
        <dbReference type="ARBA" id="ARBA00023295"/>
    </source>
</evidence>
<feature type="disulfide bond" evidence="13">
    <location>
        <begin position="72"/>
        <end position="154"/>
    </location>
</feature>
<dbReference type="AlphaFoldDB" id="A0A8J9USC1"/>
<comment type="cofactor">
    <cofactor evidence="12">
        <name>Zn(2+)</name>
        <dbReference type="ChEBI" id="CHEBI:29105"/>
    </cofactor>
    <text evidence="12">Binds 2 Zn(2+) ions per subunit.</text>
</comment>
<keyword evidence="8 13" id="KW-1015">Disulfide bond</keyword>
<keyword evidence="3" id="KW-0964">Secreted</keyword>
<dbReference type="Pfam" id="PF19272">
    <property type="entry name" value="ASMase_C"/>
    <property type="match status" value="1"/>
</dbReference>
<protein>
    <recommendedName>
        <fullName evidence="15">Saposin B-type domain-containing protein</fullName>
    </recommendedName>
</protein>
<feature type="disulfide bond" evidence="13">
    <location>
        <begin position="213"/>
        <end position="265"/>
    </location>
</feature>
<evidence type="ECO:0000256" key="11">
    <source>
        <dbReference type="ARBA" id="ARBA00047268"/>
    </source>
</evidence>
<dbReference type="PROSITE" id="PS50015">
    <property type="entry name" value="SAP_B"/>
    <property type="match status" value="1"/>
</dbReference>
<dbReference type="SUPFAM" id="SSF47862">
    <property type="entry name" value="Saposin"/>
    <property type="match status" value="1"/>
</dbReference>
<dbReference type="GO" id="GO:0046513">
    <property type="term" value="P:ceramide biosynthetic process"/>
    <property type="evidence" value="ECO:0007669"/>
    <property type="project" value="TreeGrafter"/>
</dbReference>
<accession>A0A8J9USC1</accession>
<feature type="binding site" evidence="12">
    <location>
        <position position="443"/>
    </location>
    <ligand>
        <name>Zn(2+)</name>
        <dbReference type="ChEBI" id="CHEBI:29105"/>
        <label>2</label>
    </ligand>
</feature>
<gene>
    <name evidence="16" type="ORF">BINO364_LOCUS10895</name>
</gene>
<dbReference type="InterPro" id="IPR041805">
    <property type="entry name" value="ASMase/PPN1_MPP"/>
</dbReference>
<dbReference type="OrthoDB" id="282973at2759"/>
<evidence type="ECO:0000256" key="14">
    <source>
        <dbReference type="SAM" id="SignalP"/>
    </source>
</evidence>
<feature type="binding site" evidence="12">
    <location>
        <position position="335"/>
    </location>
    <ligand>
        <name>Zn(2+)</name>
        <dbReference type="ChEBI" id="CHEBI:29105"/>
        <label>2</label>
    </ligand>
</feature>
<evidence type="ECO:0000256" key="5">
    <source>
        <dbReference type="ARBA" id="ARBA00022729"/>
    </source>
</evidence>
<evidence type="ECO:0000256" key="2">
    <source>
        <dbReference type="ARBA" id="ARBA00008234"/>
    </source>
</evidence>
<comment type="similarity">
    <text evidence="2">Belongs to the acid sphingomyelinase family.</text>
</comment>
<evidence type="ECO:0000256" key="8">
    <source>
        <dbReference type="ARBA" id="ARBA00023157"/>
    </source>
</evidence>
<feature type="domain" description="Saposin B-type" evidence="15">
    <location>
        <begin position="68"/>
        <end position="158"/>
    </location>
</feature>
<feature type="signal peptide" evidence="14">
    <location>
        <begin position="1"/>
        <end position="15"/>
    </location>
</feature>
<evidence type="ECO:0000256" key="9">
    <source>
        <dbReference type="ARBA" id="ARBA00023180"/>
    </source>
</evidence>
<feature type="binding site" evidence="12">
    <location>
        <position position="479"/>
    </location>
    <ligand>
        <name>Zn(2+)</name>
        <dbReference type="ChEBI" id="CHEBI:29105"/>
        <label>1</label>
    </ligand>
</feature>
<dbReference type="GO" id="GO:0016020">
    <property type="term" value="C:membrane"/>
    <property type="evidence" value="ECO:0007669"/>
    <property type="project" value="GOC"/>
</dbReference>
<feature type="disulfide bond" evidence="13">
    <location>
        <begin position="103"/>
        <end position="114"/>
    </location>
</feature>
<dbReference type="InterPro" id="IPR045473">
    <property type="entry name" value="ASM_C"/>
</dbReference>
<organism evidence="16 17">
    <name type="scientific">Brenthis ino</name>
    <name type="common">lesser marbled fritillary</name>
    <dbReference type="NCBI Taxonomy" id="405034"/>
    <lineage>
        <taxon>Eukaryota</taxon>
        <taxon>Metazoa</taxon>
        <taxon>Ecdysozoa</taxon>
        <taxon>Arthropoda</taxon>
        <taxon>Hexapoda</taxon>
        <taxon>Insecta</taxon>
        <taxon>Pterygota</taxon>
        <taxon>Neoptera</taxon>
        <taxon>Endopterygota</taxon>
        <taxon>Lepidoptera</taxon>
        <taxon>Glossata</taxon>
        <taxon>Ditrysia</taxon>
        <taxon>Papilionoidea</taxon>
        <taxon>Nymphalidae</taxon>
        <taxon>Heliconiinae</taxon>
        <taxon>Argynnini</taxon>
        <taxon>Brenthis</taxon>
    </lineage>
</organism>
<evidence type="ECO:0000256" key="12">
    <source>
        <dbReference type="PIRSR" id="PIRSR000948-1"/>
    </source>
</evidence>
<feature type="binding site" evidence="12">
    <location>
        <position position="192"/>
    </location>
    <ligand>
        <name>Zn(2+)</name>
        <dbReference type="ChEBI" id="CHEBI:29105"/>
        <label>1</label>
    </ligand>
</feature>
<evidence type="ECO:0000256" key="6">
    <source>
        <dbReference type="ARBA" id="ARBA00022801"/>
    </source>
</evidence>
<feature type="disulfide bond" evidence="13">
    <location>
        <begin position="75"/>
        <end position="141"/>
    </location>
</feature>
<feature type="disulfide bond" evidence="13">
    <location>
        <begin position="207"/>
        <end position="212"/>
    </location>
</feature>
<dbReference type="InterPro" id="IPR011160">
    <property type="entry name" value="Sphingomy_PDE"/>
</dbReference>
<feature type="binding site" evidence="12">
    <location>
        <position position="294"/>
    </location>
    <ligand>
        <name>Zn(2+)</name>
        <dbReference type="ChEBI" id="CHEBI:29105"/>
        <label>2</label>
    </ligand>
</feature>
<dbReference type="GO" id="GO:0006685">
    <property type="term" value="P:sphingomyelin catabolic process"/>
    <property type="evidence" value="ECO:0007669"/>
    <property type="project" value="InterPro"/>
</dbReference>
<feature type="disulfide bond" evidence="13">
    <location>
        <begin position="602"/>
        <end position="606"/>
    </location>
</feature>
<feature type="binding site" evidence="12">
    <location>
        <position position="477"/>
    </location>
    <ligand>
        <name>Zn(2+)</name>
        <dbReference type="ChEBI" id="CHEBI:29105"/>
        <label>2</label>
    </ligand>
</feature>
<feature type="binding site" evidence="12">
    <location>
        <position position="294"/>
    </location>
    <ligand>
        <name>Zn(2+)</name>
        <dbReference type="ChEBI" id="CHEBI:29105"/>
        <label>1</label>
    </ligand>
</feature>
<keyword evidence="9" id="KW-0325">Glycoprotein</keyword>
<proteinExistence type="inferred from homology"/>
<evidence type="ECO:0000259" key="15">
    <source>
        <dbReference type="PROSITE" id="PS50015"/>
    </source>
</evidence>
<dbReference type="InterPro" id="IPR029052">
    <property type="entry name" value="Metallo-depent_PP-like"/>
</dbReference>
<dbReference type="EMBL" id="OV170225">
    <property type="protein sequence ID" value="CAH0725298.1"/>
    <property type="molecule type" value="Genomic_DNA"/>
</dbReference>
<evidence type="ECO:0000256" key="7">
    <source>
        <dbReference type="ARBA" id="ARBA00022833"/>
    </source>
</evidence>